<keyword evidence="3" id="KW-0238">DNA-binding</keyword>
<keyword evidence="5" id="KW-0540">Nuclease</keyword>
<evidence type="ECO:0000256" key="2">
    <source>
        <dbReference type="ARBA" id="ARBA00022747"/>
    </source>
</evidence>
<evidence type="ECO:0000259" key="4">
    <source>
        <dbReference type="Pfam" id="PF01420"/>
    </source>
</evidence>
<dbReference type="GO" id="GO:0003677">
    <property type="term" value="F:DNA binding"/>
    <property type="evidence" value="ECO:0007669"/>
    <property type="project" value="UniProtKB-KW"/>
</dbReference>
<dbReference type="CDD" id="cd17247">
    <property type="entry name" value="RMtype1_S_Eco2747I-TRD2-CR2_like"/>
    <property type="match status" value="1"/>
</dbReference>
<dbReference type="Gene3D" id="1.10.287.1120">
    <property type="entry name" value="Bipartite methylase S protein"/>
    <property type="match status" value="1"/>
</dbReference>
<dbReference type="InterPro" id="IPR052021">
    <property type="entry name" value="Type-I_RS_S_subunit"/>
</dbReference>
<dbReference type="PANTHER" id="PTHR30408:SF12">
    <property type="entry name" value="TYPE I RESTRICTION ENZYME MJAVIII SPECIFICITY SUBUNIT"/>
    <property type="match status" value="1"/>
</dbReference>
<dbReference type="EMBL" id="SDCL01000016">
    <property type="protein sequence ID" value="TCX33214.1"/>
    <property type="molecule type" value="Genomic_DNA"/>
</dbReference>
<evidence type="ECO:0000313" key="5">
    <source>
        <dbReference type="EMBL" id="TCX33214.1"/>
    </source>
</evidence>
<dbReference type="AlphaFoldDB" id="A0A483IJL6"/>
<dbReference type="Gene3D" id="3.90.220.20">
    <property type="entry name" value="DNA methylase specificity domains"/>
    <property type="match status" value="2"/>
</dbReference>
<dbReference type="RefSeq" id="WP_032333272.1">
    <property type="nucleotide sequence ID" value="NZ_CABVMK010000016.1"/>
</dbReference>
<dbReference type="GeneID" id="85160807"/>
<reference evidence="5" key="1">
    <citation type="submission" date="2019-01" db="EMBL/GenBank/DDBJ databases">
        <authorList>
            <person name="Lista F."/>
            <person name="Anselmo A."/>
        </authorList>
    </citation>
    <scope>NUCLEOTIDE SEQUENCE</scope>
    <source>
        <strain evidence="5">11S</strain>
    </source>
</reference>
<feature type="domain" description="Type I restriction modification DNA specificity" evidence="4">
    <location>
        <begin position="231"/>
        <end position="393"/>
    </location>
</feature>
<dbReference type="InterPro" id="IPR044946">
    <property type="entry name" value="Restrct_endonuc_typeI_TRD_sf"/>
</dbReference>
<dbReference type="GO" id="GO:0009307">
    <property type="term" value="P:DNA restriction-modification system"/>
    <property type="evidence" value="ECO:0007669"/>
    <property type="project" value="UniProtKB-KW"/>
</dbReference>
<protein>
    <submittedName>
        <fullName evidence="5">Restriction endonuclease subunit S</fullName>
    </submittedName>
</protein>
<dbReference type="SUPFAM" id="SSF116734">
    <property type="entry name" value="DNA methylase specificity domain"/>
    <property type="match status" value="2"/>
</dbReference>
<keyword evidence="5" id="KW-0378">Hydrolase</keyword>
<proteinExistence type="inferred from homology"/>
<name>A0A483IJL6_KLEPN</name>
<comment type="similarity">
    <text evidence="1">Belongs to the type-I restriction system S methylase family.</text>
</comment>
<dbReference type="InterPro" id="IPR000055">
    <property type="entry name" value="Restrct_endonuc_typeI_TRD"/>
</dbReference>
<keyword evidence="2" id="KW-0680">Restriction system</keyword>
<evidence type="ECO:0000256" key="1">
    <source>
        <dbReference type="ARBA" id="ARBA00010923"/>
    </source>
</evidence>
<sequence>MKYRAYSEYKDSCVEWLGEIPARWTLEKFKYLFQVSNEKNGVEPVGQMLSVSGYRGVEVKEYNDEAKKRTLEEVAEYRVVRKGQLVVNTMWLNYSGLGVSDYEGYVSPAYRAYRFTKNVNKKYIHYLLRSNPYVMAYTSQMQGIRPNSLQIKTDDFQSLPVLLPSVVEQECIAKFLDYELDKIDLLIDKQVRLIELLKEKRQAVISDVVRRGLNHRVKLKVSGNEWLGEVPEHWGVSQIGWLCKVGNGSTPNRDNQSYWLSGDYPWLNSSKVNDDIVTNAEQFVTSKALLECSLPLVKKGSVIIAITGEGKTRGTSALLMMDATINQHIAYMTPLSKNKILPEYLHLWLQSKYDQIRFESSGGGSTKAAITCSDVKKYIIPLPPLNEQKVIVADVEEKKRCFNTLVMHCEQQISLLKERRSALISAAVTGKIDVRNWQPAAKDAA</sequence>
<keyword evidence="5" id="KW-0255">Endonuclease</keyword>
<accession>A0A483IJL6</accession>
<comment type="caution">
    <text evidence="5">The sequence shown here is derived from an EMBL/GenBank/DDBJ whole genome shotgun (WGS) entry which is preliminary data.</text>
</comment>
<dbReference type="GO" id="GO:0004519">
    <property type="term" value="F:endonuclease activity"/>
    <property type="evidence" value="ECO:0007669"/>
    <property type="project" value="UniProtKB-KW"/>
</dbReference>
<dbReference type="PANTHER" id="PTHR30408">
    <property type="entry name" value="TYPE-1 RESTRICTION ENZYME ECOKI SPECIFICITY PROTEIN"/>
    <property type="match status" value="1"/>
</dbReference>
<dbReference type="Pfam" id="PF01420">
    <property type="entry name" value="Methylase_S"/>
    <property type="match status" value="1"/>
</dbReference>
<gene>
    <name evidence="5" type="ORF">ETE67_16990</name>
</gene>
<evidence type="ECO:0000256" key="3">
    <source>
        <dbReference type="ARBA" id="ARBA00023125"/>
    </source>
</evidence>
<organism evidence="5">
    <name type="scientific">Klebsiella pneumoniae</name>
    <dbReference type="NCBI Taxonomy" id="573"/>
    <lineage>
        <taxon>Bacteria</taxon>
        <taxon>Pseudomonadati</taxon>
        <taxon>Pseudomonadota</taxon>
        <taxon>Gammaproteobacteria</taxon>
        <taxon>Enterobacterales</taxon>
        <taxon>Enterobacteriaceae</taxon>
        <taxon>Klebsiella/Raoultella group</taxon>
        <taxon>Klebsiella</taxon>
        <taxon>Klebsiella pneumoniae complex</taxon>
    </lineage>
</organism>